<dbReference type="GO" id="GO:0030288">
    <property type="term" value="C:outer membrane-bounded periplasmic space"/>
    <property type="evidence" value="ECO:0007669"/>
    <property type="project" value="TreeGrafter"/>
</dbReference>
<dbReference type="PANTHER" id="PTHR30404">
    <property type="entry name" value="N-ACETYLMURAMOYL-L-ALANINE AMIDASE"/>
    <property type="match status" value="1"/>
</dbReference>
<evidence type="ECO:0000259" key="6">
    <source>
        <dbReference type="SMART" id="SM00646"/>
    </source>
</evidence>
<dbReference type="SMART" id="SM00646">
    <property type="entry name" value="Ami_3"/>
    <property type="match status" value="1"/>
</dbReference>
<accession>A0A8E4F1Z9</accession>
<dbReference type="EMBL" id="LR890047">
    <property type="protein sequence ID" value="CAD6511423.1"/>
    <property type="molecule type" value="Genomic_DNA"/>
</dbReference>
<dbReference type="InterPro" id="IPR002508">
    <property type="entry name" value="MurNAc-LAA_cat"/>
</dbReference>
<reference evidence="7" key="1">
    <citation type="submission" date="2020-10" db="EMBL/GenBank/DDBJ databases">
        <authorList>
            <person name="Szabo G."/>
        </authorList>
    </citation>
    <scope>NUCLEOTIDE SEQUENCE</scope>
    <source>
        <strain evidence="7">PROFFT</strain>
    </source>
</reference>
<dbReference type="RefSeq" id="WP_216782280.1">
    <property type="nucleotide sequence ID" value="NZ_LR890047.1"/>
</dbReference>
<dbReference type="GO" id="GO:0008745">
    <property type="term" value="F:N-acetylmuramoyl-L-alanine amidase activity"/>
    <property type="evidence" value="ECO:0007669"/>
    <property type="project" value="UniProtKB-EC"/>
</dbReference>
<dbReference type="AlphaFoldDB" id="A0A8E4F1Z9"/>
<keyword evidence="5" id="KW-0961">Cell wall biogenesis/degradation</keyword>
<dbReference type="Proteomes" id="UP000683585">
    <property type="component" value="Chromosome"/>
</dbReference>
<comment type="catalytic activity">
    <reaction evidence="1">
        <text>Hydrolyzes the link between N-acetylmuramoyl residues and L-amino acid residues in certain cell-wall glycopeptides.</text>
        <dbReference type="EC" id="3.5.1.28"/>
    </reaction>
</comment>
<dbReference type="InterPro" id="IPR050695">
    <property type="entry name" value="N-acetylmuramoyl_amidase_3"/>
</dbReference>
<dbReference type="GO" id="GO:0071555">
    <property type="term" value="P:cell wall organization"/>
    <property type="evidence" value="ECO:0007669"/>
    <property type="project" value="UniProtKB-KW"/>
</dbReference>
<sequence length="436" mass="49056">MSKLICTAIWLGVAGLLLPKIGNAAQIINIHVLNEENIARIRLTFNGPPKYNYSLLANLHKMIVNINNTKKNIRGLPITFTGKNILRSIHLAHILKHNNVQLIFDLNHKTKVISSYQRNSVLFIIKNYAPIAKKNDSLHESHISSTHHSKIRTLGITTKQRSRLFDSTKLTIITKNKNRGIISKLRRSYHDNHRIVVAIDAGHGGEDPGAIGHDGLYEKHVTLAIAKRLKNLMKTDRIFQPVLIRTGDYFLSVMGRSETARKQQANLLISIHSDAAPNRRASGSSVWLLSDRRANNEMASWLSKHSKKYELLGGAGHVLTKNSHDKYFSHAVLDLQFVHSQRVGSEIAMQIIQQLKSIGNLHKRHPEHASLGILSSLDIPSLLIETGFISNIGEERLLGSAVYQEKIAKAIYTGVRNYFVAHLHQSSYKIYKRAKI</sequence>
<evidence type="ECO:0000256" key="2">
    <source>
        <dbReference type="ARBA" id="ARBA00010860"/>
    </source>
</evidence>
<dbReference type="GO" id="GO:0009253">
    <property type="term" value="P:peptidoglycan catabolic process"/>
    <property type="evidence" value="ECO:0007669"/>
    <property type="project" value="InterPro"/>
</dbReference>
<comment type="similarity">
    <text evidence="2">Belongs to the N-acetylmuramoyl-L-alanine amidase 3 family.</text>
</comment>
<feature type="domain" description="MurNAc-LAA" evidence="6">
    <location>
        <begin position="257"/>
        <end position="416"/>
    </location>
</feature>
<dbReference type="EC" id="3.5.1.28" evidence="3"/>
<proteinExistence type="inferred from homology"/>
<dbReference type="Pfam" id="PF01520">
    <property type="entry name" value="Amidase_3"/>
    <property type="match status" value="1"/>
</dbReference>
<gene>
    <name evidence="7" type="primary">amiB</name>
    <name evidence="7" type="ORF">PROFFT_A_04820</name>
</gene>
<evidence type="ECO:0000313" key="8">
    <source>
        <dbReference type="Proteomes" id="UP000683585"/>
    </source>
</evidence>
<evidence type="ECO:0000256" key="1">
    <source>
        <dbReference type="ARBA" id="ARBA00001561"/>
    </source>
</evidence>
<evidence type="ECO:0000256" key="4">
    <source>
        <dbReference type="ARBA" id="ARBA00022801"/>
    </source>
</evidence>
<dbReference type="PANTHER" id="PTHR30404:SF6">
    <property type="entry name" value="N-ACETYLMURAMOYL-L-ALANINE AMIDASE AMIB"/>
    <property type="match status" value="1"/>
</dbReference>
<dbReference type="CDD" id="cd02696">
    <property type="entry name" value="MurNAc-LAA"/>
    <property type="match status" value="1"/>
</dbReference>
<keyword evidence="4 7" id="KW-0378">Hydrolase</keyword>
<keyword evidence="8" id="KW-1185">Reference proteome</keyword>
<evidence type="ECO:0000313" key="7">
    <source>
        <dbReference type="EMBL" id="CAD6511423.1"/>
    </source>
</evidence>
<evidence type="ECO:0000256" key="3">
    <source>
        <dbReference type="ARBA" id="ARBA00011901"/>
    </source>
</evidence>
<protein>
    <recommendedName>
        <fullName evidence="3">N-acetylmuramoyl-L-alanine amidase</fullName>
        <ecNumber evidence="3">3.5.1.28</ecNumber>
    </recommendedName>
</protein>
<organism evidence="7 8">
    <name type="scientific">Candidatus Profftia tarda</name>
    <dbReference type="NCBI Taxonomy" id="1177216"/>
    <lineage>
        <taxon>Bacteria</taxon>
        <taxon>Pseudomonadati</taxon>
        <taxon>Pseudomonadota</taxon>
        <taxon>Gammaproteobacteria</taxon>
        <taxon>Enterobacterales</taxon>
        <taxon>Enterobacteriaceae</taxon>
        <taxon>Candidatus Profftia</taxon>
    </lineage>
</organism>
<dbReference type="KEGG" id="ptf:PROFFT_A_04820"/>
<name>A0A8E4F1Z9_9ENTR</name>
<evidence type="ECO:0000256" key="5">
    <source>
        <dbReference type="ARBA" id="ARBA00023316"/>
    </source>
</evidence>